<evidence type="ECO:0000256" key="6">
    <source>
        <dbReference type="ARBA" id="ARBA00023065"/>
    </source>
</evidence>
<feature type="signal peptide" evidence="10">
    <location>
        <begin position="1"/>
        <end position="23"/>
    </location>
</feature>
<keyword evidence="9" id="KW-0998">Cell outer membrane</keyword>
<evidence type="ECO:0000256" key="4">
    <source>
        <dbReference type="ARBA" id="ARBA00022452"/>
    </source>
</evidence>
<dbReference type="GO" id="GO:0009279">
    <property type="term" value="C:cell outer membrane"/>
    <property type="evidence" value="ECO:0007669"/>
    <property type="project" value="UniProtKB-SubCell"/>
</dbReference>
<evidence type="ECO:0000313" key="12">
    <source>
        <dbReference type="Proteomes" id="UP000561045"/>
    </source>
</evidence>
<accession>A0A840BG47</accession>
<comment type="subcellular location">
    <subcellularLocation>
        <location evidence="1">Cell outer membrane</location>
        <topology evidence="1">Multi-pass membrane protein</topology>
    </subcellularLocation>
</comment>
<dbReference type="Proteomes" id="UP000561045">
    <property type="component" value="Unassembled WGS sequence"/>
</dbReference>
<organism evidence="11 12">
    <name type="scientific">Niveibacterium umoris</name>
    <dbReference type="NCBI Taxonomy" id="1193620"/>
    <lineage>
        <taxon>Bacteria</taxon>
        <taxon>Pseudomonadati</taxon>
        <taxon>Pseudomonadota</taxon>
        <taxon>Betaproteobacteria</taxon>
        <taxon>Rhodocyclales</taxon>
        <taxon>Rhodocyclaceae</taxon>
        <taxon>Niveibacterium</taxon>
    </lineage>
</organism>
<evidence type="ECO:0000256" key="5">
    <source>
        <dbReference type="ARBA" id="ARBA00022692"/>
    </source>
</evidence>
<comment type="caution">
    <text evidence="11">The sequence shown here is derived from an EMBL/GenBank/DDBJ whole genome shotgun (WGS) entry which is preliminary data.</text>
</comment>
<dbReference type="GO" id="GO:0046930">
    <property type="term" value="C:pore complex"/>
    <property type="evidence" value="ECO:0007669"/>
    <property type="project" value="UniProtKB-KW"/>
</dbReference>
<dbReference type="GO" id="GO:0015288">
    <property type="term" value="F:porin activity"/>
    <property type="evidence" value="ECO:0007669"/>
    <property type="project" value="UniProtKB-KW"/>
</dbReference>
<reference evidence="11 12" key="1">
    <citation type="submission" date="2020-08" db="EMBL/GenBank/DDBJ databases">
        <title>Genomic Encyclopedia of Type Strains, Phase IV (KMG-IV): sequencing the most valuable type-strain genomes for metagenomic binning, comparative biology and taxonomic classification.</title>
        <authorList>
            <person name="Goeker M."/>
        </authorList>
    </citation>
    <scope>NUCLEOTIDE SEQUENCE [LARGE SCALE GENOMIC DNA]</scope>
    <source>
        <strain evidence="11 12">DSM 106739</strain>
    </source>
</reference>
<dbReference type="PANTHER" id="PTHR38762">
    <property type="entry name" value="CRYPTIC OUTER MEMBRANE PORIN BGLH-RELATED"/>
    <property type="match status" value="1"/>
</dbReference>
<evidence type="ECO:0000256" key="7">
    <source>
        <dbReference type="ARBA" id="ARBA00023114"/>
    </source>
</evidence>
<dbReference type="GO" id="GO:0015144">
    <property type="term" value="F:carbohydrate transmembrane transporter activity"/>
    <property type="evidence" value="ECO:0007669"/>
    <property type="project" value="TreeGrafter"/>
</dbReference>
<dbReference type="AlphaFoldDB" id="A0A840BG47"/>
<dbReference type="InterPro" id="IPR050286">
    <property type="entry name" value="G_neg_Bact_CarbUptk_Porin"/>
</dbReference>
<dbReference type="RefSeq" id="WP_183631484.1">
    <property type="nucleotide sequence ID" value="NZ_BAABLE010000011.1"/>
</dbReference>
<dbReference type="PANTHER" id="PTHR38762:SF1">
    <property type="entry name" value="CRYPTIC OUTER MEMBRANE PORIN BGLH-RELATED"/>
    <property type="match status" value="1"/>
</dbReference>
<dbReference type="SUPFAM" id="SSF56935">
    <property type="entry name" value="Porins"/>
    <property type="match status" value="1"/>
</dbReference>
<evidence type="ECO:0000256" key="2">
    <source>
        <dbReference type="ARBA" id="ARBA00007055"/>
    </source>
</evidence>
<comment type="similarity">
    <text evidence="2">Belongs to the porin LamB (TC 1.B.3) family.</text>
</comment>
<evidence type="ECO:0000256" key="10">
    <source>
        <dbReference type="SAM" id="SignalP"/>
    </source>
</evidence>
<evidence type="ECO:0000256" key="3">
    <source>
        <dbReference type="ARBA" id="ARBA00022448"/>
    </source>
</evidence>
<keyword evidence="8" id="KW-0472">Membrane</keyword>
<keyword evidence="4" id="KW-1134">Transmembrane beta strand</keyword>
<proteinExistence type="inferred from homology"/>
<keyword evidence="3" id="KW-0813">Transport</keyword>
<keyword evidence="5" id="KW-0812">Transmembrane</keyword>
<evidence type="ECO:0000256" key="8">
    <source>
        <dbReference type="ARBA" id="ARBA00023136"/>
    </source>
</evidence>
<keyword evidence="10" id="KW-0732">Signal</keyword>
<feature type="chain" id="PRO_5032416139" evidence="10">
    <location>
        <begin position="24"/>
        <end position="425"/>
    </location>
</feature>
<dbReference type="EMBL" id="JACIET010000001">
    <property type="protein sequence ID" value="MBB4011164.1"/>
    <property type="molecule type" value="Genomic_DNA"/>
</dbReference>
<dbReference type="Gene3D" id="2.40.170.10">
    <property type="entry name" value="Porin, LamB type"/>
    <property type="match status" value="1"/>
</dbReference>
<protein>
    <submittedName>
        <fullName evidence="11">Maltoporin</fullName>
    </submittedName>
</protein>
<dbReference type="Pfam" id="PF02264">
    <property type="entry name" value="LamB"/>
    <property type="match status" value="1"/>
</dbReference>
<dbReference type="GO" id="GO:0015774">
    <property type="term" value="P:polysaccharide transport"/>
    <property type="evidence" value="ECO:0007669"/>
    <property type="project" value="TreeGrafter"/>
</dbReference>
<dbReference type="InterPro" id="IPR036998">
    <property type="entry name" value="Porin_LamB_sf"/>
</dbReference>
<evidence type="ECO:0000256" key="1">
    <source>
        <dbReference type="ARBA" id="ARBA00004571"/>
    </source>
</evidence>
<keyword evidence="12" id="KW-1185">Reference proteome</keyword>
<keyword evidence="7" id="KW-0626">Porin</keyword>
<dbReference type="InterPro" id="IPR003192">
    <property type="entry name" value="Porin_LamB"/>
</dbReference>
<gene>
    <name evidence="11" type="ORF">GGR36_000472</name>
</gene>
<evidence type="ECO:0000313" key="11">
    <source>
        <dbReference type="EMBL" id="MBB4011164.1"/>
    </source>
</evidence>
<dbReference type="GO" id="GO:0006811">
    <property type="term" value="P:monoatomic ion transport"/>
    <property type="evidence" value="ECO:0007669"/>
    <property type="project" value="UniProtKB-KW"/>
</dbReference>
<name>A0A840BG47_9RHOO</name>
<keyword evidence="6" id="KW-0406">Ion transport</keyword>
<sequence length="425" mass="46232">MNFKLSAIAVAVAAATLSATAGAAAVDFHGYARSGVGASTKGGSLVCYWLGDLGHFRLGNECDTYLELAFDANLAEKGETKFNLHTMVASGTQQLQDWEQSVPSWRQLWTEATNVGSGPLATANLWVGKRYYKRQDIHMTDFFYNAVTGPGAGIENADFGFAKGSYAYFRYQPDYGPQSDAAGFRPNFVNGGVKATGVHDLRLEGIQLGGFGSLDAFLQVVTDSSRENAKAKGGEAFTVQHTIGAVGGFNRAVIQYAKDGANLDGGAKWWADDTLKYTGFRLLDHFVFDVDQFNGSVTVGYQQDKDFPWYKGATKTQYNLGARVWYHFNDLYSIGGELGHAQVKDVDYNGGNAPEQKLDKITLAGQISAGKSFWARPALRAYYTYAKWNDAAHPACTGRDCGTSVDIGTNVTNGSTYGFQMEAWW</sequence>
<evidence type="ECO:0000256" key="9">
    <source>
        <dbReference type="ARBA" id="ARBA00023237"/>
    </source>
</evidence>